<feature type="signal peptide" evidence="1">
    <location>
        <begin position="1"/>
        <end position="19"/>
    </location>
</feature>
<feature type="chain" id="PRO_5047278945" description="Secreted protein" evidence="1">
    <location>
        <begin position="20"/>
        <end position="66"/>
    </location>
</feature>
<keyword evidence="1" id="KW-0732">Signal</keyword>
<gene>
    <name evidence="2" type="ORF">CSSPTR1EN2_LOCUS4277</name>
</gene>
<evidence type="ECO:0000313" key="3">
    <source>
        <dbReference type="Proteomes" id="UP001497512"/>
    </source>
</evidence>
<organism evidence="2 3">
    <name type="scientific">Sphagnum troendelagicum</name>
    <dbReference type="NCBI Taxonomy" id="128251"/>
    <lineage>
        <taxon>Eukaryota</taxon>
        <taxon>Viridiplantae</taxon>
        <taxon>Streptophyta</taxon>
        <taxon>Embryophyta</taxon>
        <taxon>Bryophyta</taxon>
        <taxon>Sphagnophytina</taxon>
        <taxon>Sphagnopsida</taxon>
        <taxon>Sphagnales</taxon>
        <taxon>Sphagnaceae</taxon>
        <taxon>Sphagnum</taxon>
    </lineage>
</organism>
<name>A0ABP0TN22_9BRYO</name>
<protein>
    <recommendedName>
        <fullName evidence="4">Secreted protein</fullName>
    </recommendedName>
</protein>
<dbReference type="EMBL" id="OZ019904">
    <property type="protein sequence ID" value="CAK9198119.1"/>
    <property type="molecule type" value="Genomic_DNA"/>
</dbReference>
<dbReference type="Proteomes" id="UP001497512">
    <property type="component" value="Chromosome 12"/>
</dbReference>
<keyword evidence="3" id="KW-1185">Reference proteome</keyword>
<evidence type="ECO:0000313" key="2">
    <source>
        <dbReference type="EMBL" id="CAK9198119.1"/>
    </source>
</evidence>
<evidence type="ECO:0000256" key="1">
    <source>
        <dbReference type="SAM" id="SignalP"/>
    </source>
</evidence>
<sequence length="66" mass="7265">MGPINLFLQLYLQFACLIACRYQCTDSTMSHTCLITIQNSVLPSCGLCSEVSSCQHMLFVALLVSC</sequence>
<accession>A0ABP0TN22</accession>
<evidence type="ECO:0008006" key="4">
    <source>
        <dbReference type="Google" id="ProtNLM"/>
    </source>
</evidence>
<reference evidence="2" key="1">
    <citation type="submission" date="2024-02" db="EMBL/GenBank/DDBJ databases">
        <authorList>
            <consortium name="ELIXIR-Norway"/>
            <consortium name="Elixir Norway"/>
        </authorList>
    </citation>
    <scope>NUCLEOTIDE SEQUENCE</scope>
</reference>
<proteinExistence type="predicted"/>